<dbReference type="PANTHER" id="PTHR35701">
    <property type="entry name" value="OS11G0148400 PROTEIN"/>
    <property type="match status" value="1"/>
</dbReference>
<dbReference type="Pfam" id="PF25999">
    <property type="entry name" value="SYNRG_C"/>
    <property type="match status" value="1"/>
</dbReference>
<dbReference type="AlphaFoldDB" id="A0AAW1LC34"/>
<gene>
    <name evidence="3" type="ORF">RND81_04G007300</name>
</gene>
<keyword evidence="4" id="KW-1185">Reference proteome</keyword>
<dbReference type="PANTHER" id="PTHR35701:SF1">
    <property type="entry name" value="OS11G0148400 PROTEIN"/>
    <property type="match status" value="1"/>
</dbReference>
<evidence type="ECO:0000313" key="4">
    <source>
        <dbReference type="Proteomes" id="UP001443914"/>
    </source>
</evidence>
<accession>A0AAW1LC34</accession>
<feature type="region of interest" description="Disordered" evidence="1">
    <location>
        <begin position="55"/>
        <end position="93"/>
    </location>
</feature>
<reference evidence="3" key="1">
    <citation type="submission" date="2024-03" db="EMBL/GenBank/DDBJ databases">
        <title>WGS assembly of Saponaria officinalis var. Norfolk2.</title>
        <authorList>
            <person name="Jenkins J."/>
            <person name="Shu S."/>
            <person name="Grimwood J."/>
            <person name="Barry K."/>
            <person name="Goodstein D."/>
            <person name="Schmutz J."/>
            <person name="Leebens-Mack J."/>
            <person name="Osbourn A."/>
        </authorList>
    </citation>
    <scope>NUCLEOTIDE SEQUENCE [LARGE SCALE GENOMIC DNA]</scope>
    <source>
        <strain evidence="3">JIC</strain>
    </source>
</reference>
<proteinExistence type="predicted"/>
<evidence type="ECO:0000259" key="2">
    <source>
        <dbReference type="Pfam" id="PF25999"/>
    </source>
</evidence>
<name>A0AAW1LC34_SAPOF</name>
<dbReference type="EMBL" id="JBDFQZ010000004">
    <property type="protein sequence ID" value="KAK9732573.1"/>
    <property type="molecule type" value="Genomic_DNA"/>
</dbReference>
<sequence>MEDDEGFTFGDFVFAHPHSQFPDPFSNRVDPNPLDFSTRKGALPLSIFGEVEDEHDLDHNSNHGKSNGNLRDNDPKIVSENGSGLNLDNYDDNGDGDDDFGEWEFKGALLGNDDVMQGNIQDHGAVVEKVVVMPLTNKAGQDASNTVEHKPEYSSFPLDFDDIYAALPSSVNKLNDKDAGFKSTSVMSNGFTWAAFPGADDTNCNGNGVIVTDNSSITHKPSSSGSLPQSIDLFADSRGNGNRSDETNVGHKSAGVTTNGFEWDVFGGNGKVGNGSEISDTGAISVEQKPRSNNLFPPSDDLFAAAFKADGKSSESDFEFKSTNEATSSFRFDAFPGVEMIGNISLISATSSSPIEHKPNSSSFPFPSDNLFVAPQGAANNPSETFGEFKKTSSATNGFMFHAFPEAELVGNGNVSSSAAAAATTTNEDDDIDDFGDFIDAFQEVRTEEEGLVFPHLTVASETQLEDGKSQAKQTLSFNGREALPLSLFGDTTEETSETLNNSDELFHKRTSHLENGVSSQRSTVSIHDLISNMYSQAQSNHSVESDGKPAENGVHNSQEKESPPLGGDDEWDEDSWEFKSALREAGVKESLSSAIPGNVAQIQFETSQNIQDYIDFYVELRNALCYLLSCQLDELQKARCSDTGTGSTEITETLDNEIQEVHKLLEQGVVSRVVSEKHLEKNNCLNVVFKLLEEPKFKNIESEFSLLKKLQLADGDWRVASDLLRHAISILKTLSLGSADEQSRYASTWSNVVDVCARELRYGALIWKRASEKRVQQQFLSDSRGQKHIQALGEIYKVVEILGLSAKVYKAWMLFSVSDSSRFMDLLNECRTLWSNSGLEEALQSLSDDIGFESSETSIKNICDFDVLAMHDCVFGDPKSICRLSLLAQESLPDLKTVLWDGEPYFLSLANLWVNLISSKPPQLPHVQVVNQTD</sequence>
<feature type="domain" description="Synergin gamma C-terminal" evidence="2">
    <location>
        <begin position="740"/>
        <end position="925"/>
    </location>
</feature>
<feature type="region of interest" description="Disordered" evidence="1">
    <location>
        <begin position="537"/>
        <end position="573"/>
    </location>
</feature>
<evidence type="ECO:0000256" key="1">
    <source>
        <dbReference type="SAM" id="MobiDB-lite"/>
    </source>
</evidence>
<protein>
    <recommendedName>
        <fullName evidence="2">Synergin gamma C-terminal domain-containing protein</fullName>
    </recommendedName>
</protein>
<organism evidence="3 4">
    <name type="scientific">Saponaria officinalis</name>
    <name type="common">Common soapwort</name>
    <name type="synonym">Lychnis saponaria</name>
    <dbReference type="NCBI Taxonomy" id="3572"/>
    <lineage>
        <taxon>Eukaryota</taxon>
        <taxon>Viridiplantae</taxon>
        <taxon>Streptophyta</taxon>
        <taxon>Embryophyta</taxon>
        <taxon>Tracheophyta</taxon>
        <taxon>Spermatophyta</taxon>
        <taxon>Magnoliopsida</taxon>
        <taxon>eudicotyledons</taxon>
        <taxon>Gunneridae</taxon>
        <taxon>Pentapetalae</taxon>
        <taxon>Caryophyllales</taxon>
        <taxon>Caryophyllaceae</taxon>
        <taxon>Caryophylleae</taxon>
        <taxon>Saponaria</taxon>
    </lineage>
</organism>
<evidence type="ECO:0000313" key="3">
    <source>
        <dbReference type="EMBL" id="KAK9732573.1"/>
    </source>
</evidence>
<comment type="caution">
    <text evidence="3">The sequence shown here is derived from an EMBL/GenBank/DDBJ whole genome shotgun (WGS) entry which is preliminary data.</text>
</comment>
<dbReference type="Proteomes" id="UP001443914">
    <property type="component" value="Unassembled WGS sequence"/>
</dbReference>
<dbReference type="InterPro" id="IPR059024">
    <property type="entry name" value="SYNRG_C"/>
</dbReference>